<sequence>MKKLVVKGPVPTIKNCIVNDFDDEYALYLRTAKKNWRTMEAFSLEFDSTLSDLKKSHFIYVDREDLELLIKKRLNVIEVIEL</sequence>
<reference evidence="1" key="1">
    <citation type="journal article" date="2021" name="Proc. Natl. Acad. Sci. U.S.A.">
        <title>A Catalog of Tens of Thousands of Viruses from Human Metagenomes Reveals Hidden Associations with Chronic Diseases.</title>
        <authorList>
            <person name="Tisza M.J."/>
            <person name="Buck C.B."/>
        </authorList>
    </citation>
    <scope>NUCLEOTIDE SEQUENCE</scope>
    <source>
        <strain evidence="1">CtML55</strain>
    </source>
</reference>
<name>A0A8S5RJ52_9VIRU</name>
<accession>A0A8S5RJ52</accession>
<dbReference type="EMBL" id="BK059105">
    <property type="protein sequence ID" value="DAE31069.1"/>
    <property type="molecule type" value="Genomic_DNA"/>
</dbReference>
<protein>
    <submittedName>
        <fullName evidence="1">Uncharacterized protein</fullName>
    </submittedName>
</protein>
<evidence type="ECO:0000313" key="1">
    <source>
        <dbReference type="EMBL" id="DAE31069.1"/>
    </source>
</evidence>
<organism evidence="1">
    <name type="scientific">virus sp. ctML55</name>
    <dbReference type="NCBI Taxonomy" id="2827627"/>
    <lineage>
        <taxon>Viruses</taxon>
    </lineage>
</organism>
<proteinExistence type="predicted"/>